<accession>A0A0D0HWJ6</accession>
<dbReference type="GO" id="GO:0051607">
    <property type="term" value="P:defense response to virus"/>
    <property type="evidence" value="ECO:0007669"/>
    <property type="project" value="UniProtKB-KW"/>
</dbReference>
<dbReference type="InterPro" id="IPR013422">
    <property type="entry name" value="CRISPR-assoc_prot_Cas5_N"/>
</dbReference>
<dbReference type="Pfam" id="PF09704">
    <property type="entry name" value="Cas_Cas5d"/>
    <property type="match status" value="1"/>
</dbReference>
<reference evidence="2 3" key="1">
    <citation type="submission" date="2015-01" db="EMBL/GenBank/DDBJ databases">
        <title>Genome sequence of Anoxybacillus ayderensis strain AB04.</title>
        <authorList>
            <person name="Belduz A.O."/>
            <person name="Canakci S."/>
            <person name="Chan K.-G."/>
            <person name="Kahar U.M."/>
            <person name="Yaakob A.S."/>
            <person name="Chan C.S."/>
            <person name="Goh K.M."/>
        </authorList>
    </citation>
    <scope>NUCLEOTIDE SEQUENCE [LARGE SCALE GENOMIC DNA]</scope>
    <source>
        <strain evidence="2 3">AB04</strain>
    </source>
</reference>
<evidence type="ECO:0000313" key="2">
    <source>
        <dbReference type="EMBL" id="KIP22093.1"/>
    </source>
</evidence>
<proteinExistence type="predicted"/>
<dbReference type="EMBL" id="JXTG01000002">
    <property type="protein sequence ID" value="KIP22093.1"/>
    <property type="molecule type" value="Genomic_DNA"/>
</dbReference>
<dbReference type="GO" id="GO:0043571">
    <property type="term" value="P:maintenance of CRISPR repeat elements"/>
    <property type="evidence" value="ECO:0007669"/>
    <property type="project" value="InterPro"/>
</dbReference>
<dbReference type="InterPro" id="IPR021124">
    <property type="entry name" value="CRISPR-assoc_prot_Cas5"/>
</dbReference>
<keyword evidence="1" id="KW-0051">Antiviral defense</keyword>
<keyword evidence="3" id="KW-1185">Reference proteome</keyword>
<dbReference type="AlphaFoldDB" id="A0A0D0HWJ6"/>
<sequence length="238" mass="28099">MKALRLKLFQETACYKKPFASKVAETYPLPPYSTVKGMIHALLDANQFIPMRLSVQGTYEAKLLDYQRYYFFKKKELSSFPLVLDGLARMEFSYDKNEITTMPMYTHLLHNVHLLIHVEAEQHILEQIIHAIEHSTTHYSLGRWEDLVRIDEYKLVEVQELEEEGETLQRDAYIPRHLLDPETKSIPYQLNWKYEIVNGIRQWEKIHVGYVQKGIEAPEGVWIDEDGELVFYHLQEGQ</sequence>
<dbReference type="InterPro" id="IPR013337">
    <property type="entry name" value="CRISPR-assoc_prot_Cas5_Tneap"/>
</dbReference>
<evidence type="ECO:0000313" key="3">
    <source>
        <dbReference type="Proteomes" id="UP000032047"/>
    </source>
</evidence>
<dbReference type="Proteomes" id="UP000032047">
    <property type="component" value="Unassembled WGS sequence"/>
</dbReference>
<dbReference type="RefSeq" id="WP_042534214.1">
    <property type="nucleotide sequence ID" value="NZ_JARLVV010000064.1"/>
</dbReference>
<organism evidence="2 3">
    <name type="scientific">Anoxybacillus ayderensis</name>
    <dbReference type="NCBI Taxonomy" id="265546"/>
    <lineage>
        <taxon>Bacteria</taxon>
        <taxon>Bacillati</taxon>
        <taxon>Bacillota</taxon>
        <taxon>Bacilli</taxon>
        <taxon>Bacillales</taxon>
        <taxon>Anoxybacillaceae</taxon>
        <taxon>Anoxybacillus</taxon>
    </lineage>
</organism>
<protein>
    <submittedName>
        <fullName evidence="2">Uncharacterized protein</fullName>
    </submittedName>
</protein>
<gene>
    <name evidence="2" type="ORF">JV16_00640</name>
</gene>
<evidence type="ECO:0000256" key="1">
    <source>
        <dbReference type="ARBA" id="ARBA00023118"/>
    </source>
</evidence>
<dbReference type="NCBIfam" id="TIGR01895">
    <property type="entry name" value="cas_Cas5t"/>
    <property type="match status" value="1"/>
</dbReference>
<dbReference type="NCBIfam" id="TIGR02593">
    <property type="entry name" value="CRISPR_cas5"/>
    <property type="match status" value="1"/>
</dbReference>
<comment type="caution">
    <text evidence="2">The sequence shown here is derived from an EMBL/GenBank/DDBJ whole genome shotgun (WGS) entry which is preliminary data.</text>
</comment>
<dbReference type="PATRIC" id="fig|265546.4.peg.659"/>
<name>A0A0D0HWJ6_9BACL</name>